<dbReference type="GO" id="GO:0003972">
    <property type="term" value="F:RNA ligase (ATP) activity"/>
    <property type="evidence" value="ECO:0007669"/>
    <property type="project" value="InterPro"/>
</dbReference>
<accession>A0A6J8FKZ7</accession>
<evidence type="ECO:0000313" key="5">
    <source>
        <dbReference type="Proteomes" id="UP000601710"/>
    </source>
</evidence>
<feature type="region of interest" description="Disordered" evidence="1">
    <location>
        <begin position="1"/>
        <end position="53"/>
    </location>
</feature>
<sequence length="930" mass="103250">MRDTFRGSSGRGGKGRRGGRGRQGRGGGRGPSSSSRPPAASPNTSGGKREQTQHDVESIVIPNAFDASFAHVSRCREKGRLFRLPLPAAAAAAQRDFVVVERTISGIDEVVYSRHRDVWERLPRGNARVYVKSDWPNGTPTYSLVGAIDGLRKFGCKDSTYGYPDAVQTVIAMEEENGECGHLSAFVVPPAKRGEKLTASQASCDAADEEDTSRRYWVIGSKDVHIVLDYAVSEDCLHYYSSLGCRFSQVVKISRLWKAMLAGGGASSRCGDGSVGGCAPSSANADARAAASRTLTPAQARAFHETLYKKMWTSCFVAIFSDSQHLMVDSGANELRFYAVTLSKHAFEAACTGRTDLSSNKAPEPDDGDCHEETADAQNEAQQHSRQDGLCVPVAEAEALCAGVGLAFSRYSAPAMYGSPEYVQRVRTINRRIDLEGCVMYGADASGKVVRLWKEKSYPYAMERATREAVTNHKLNGNGLQAWLKKKLDQQQPELRDHLKEWEVNRMPWLLHFAAWLQMTRRLTPNMQRNELLQLRKEWLSLQKEFQTAMDSDPKLRDACGQYRPDPVQWGSGTHDLDVIKFVGPQGCGKSTLSRALYVLLQASRYQPRWVNQDEAGKRDKFLALLRQATQAESTVTHLIIDKMNLDAKMNHDYDNLPLSLTVTWFHPDGEKALYDVCIARVLGRGNGHRSIRVDPNLTQQERDEKMTRTRSFVRKAVRDCETPRDPPELVLELDVTSPLSDMVRMIWEKLQANGTHTLPPVTDEDVNEAISLAHQYESHLHNLPRAPTYACIGIEKQQDVEKLLALVPPEFTAGQVVQREFHVTTKYFGGEMDPVAFVTLAKLLGQSVTLTLESVVADADGVAITVRRDDAHYPCANPIPHITISNRKGVPPKYSNDLISPTTYPGDPAKRKVLQLPANCTVMGIFEFR</sequence>
<name>A0A6J8FKZ7_LEIDO</name>
<dbReference type="FunFam" id="3.40.50.300:FF:003049">
    <property type="entry name" value="Fungal_tRNA_ligase_phosphodiesterase_domain_conta ining_protein_-_putative"/>
    <property type="match status" value="1"/>
</dbReference>
<keyword evidence="4" id="KW-0436">Ligase</keyword>
<feature type="domain" description="DUF7920" evidence="3">
    <location>
        <begin position="61"/>
        <end position="242"/>
    </location>
</feature>
<dbReference type="VEuPathDB" id="TriTrypDB:LDHU3_31.3900"/>
<dbReference type="VEuPathDB" id="TriTrypDB:LdBPK_312190.1"/>
<evidence type="ECO:0000259" key="3">
    <source>
        <dbReference type="Pfam" id="PF25536"/>
    </source>
</evidence>
<dbReference type="Pfam" id="PF25536">
    <property type="entry name" value="DUF7920"/>
    <property type="match status" value="2"/>
</dbReference>
<evidence type="ECO:0000313" key="4">
    <source>
        <dbReference type="EMBL" id="CAC5432643.1"/>
    </source>
</evidence>
<feature type="region of interest" description="Disordered" evidence="1">
    <location>
        <begin position="355"/>
        <end position="384"/>
    </location>
</feature>
<dbReference type="InterPro" id="IPR015965">
    <property type="entry name" value="tRNA_lig_PDEase"/>
</dbReference>
<proteinExistence type="predicted"/>
<dbReference type="Pfam" id="PF08302">
    <property type="entry name" value="tRNA_lig_CPD"/>
    <property type="match status" value="1"/>
</dbReference>
<dbReference type="EMBL" id="LR812651">
    <property type="protein sequence ID" value="CAC5432643.1"/>
    <property type="molecule type" value="Genomic_DNA"/>
</dbReference>
<dbReference type="GO" id="GO:0005524">
    <property type="term" value="F:ATP binding"/>
    <property type="evidence" value="ECO:0007669"/>
    <property type="project" value="InterPro"/>
</dbReference>
<dbReference type="Gene3D" id="3.40.50.300">
    <property type="entry name" value="P-loop containing nucleotide triphosphate hydrolases"/>
    <property type="match status" value="1"/>
</dbReference>
<feature type="domain" description="DUF7920" evidence="3">
    <location>
        <begin position="383"/>
        <end position="466"/>
    </location>
</feature>
<evidence type="ECO:0000256" key="1">
    <source>
        <dbReference type="SAM" id="MobiDB-lite"/>
    </source>
</evidence>
<organism evidence="4 5">
    <name type="scientific">Leishmania donovani</name>
    <dbReference type="NCBI Taxonomy" id="5661"/>
    <lineage>
        <taxon>Eukaryota</taxon>
        <taxon>Discoba</taxon>
        <taxon>Euglenozoa</taxon>
        <taxon>Kinetoplastea</taxon>
        <taxon>Metakinetoplastina</taxon>
        <taxon>Trypanosomatida</taxon>
        <taxon>Trypanosomatidae</taxon>
        <taxon>Leishmaniinae</taxon>
        <taxon>Leishmania</taxon>
    </lineage>
</organism>
<dbReference type="SUPFAM" id="SSF52540">
    <property type="entry name" value="P-loop containing nucleoside triphosphate hydrolases"/>
    <property type="match status" value="1"/>
</dbReference>
<dbReference type="InterPro" id="IPR027417">
    <property type="entry name" value="P-loop_NTPase"/>
</dbReference>
<gene>
    <name evidence="4" type="ORF">LDHU3_31.3900</name>
</gene>
<feature type="compositionally biased region" description="Basic residues" evidence="1">
    <location>
        <begin position="13"/>
        <end position="23"/>
    </location>
</feature>
<evidence type="ECO:0000259" key="2">
    <source>
        <dbReference type="Pfam" id="PF08302"/>
    </source>
</evidence>
<dbReference type="InterPro" id="IPR057680">
    <property type="entry name" value="DUF7920"/>
</dbReference>
<dbReference type="Proteomes" id="UP000601710">
    <property type="component" value="Chromosome 31"/>
</dbReference>
<feature type="domain" description="tRNA ligase phosphodiesterase" evidence="2">
    <location>
        <begin position="847"/>
        <end position="908"/>
    </location>
</feature>
<dbReference type="GO" id="GO:0005634">
    <property type="term" value="C:nucleus"/>
    <property type="evidence" value="ECO:0007669"/>
    <property type="project" value="TreeGrafter"/>
</dbReference>
<dbReference type="GO" id="GO:0006388">
    <property type="term" value="P:tRNA splicing, via endonucleolytic cleavage and ligation"/>
    <property type="evidence" value="ECO:0007669"/>
    <property type="project" value="InterPro"/>
</dbReference>
<dbReference type="AlphaFoldDB" id="A0A6J8FKZ7"/>
<dbReference type="PANTHER" id="PTHR32004:SF1">
    <property type="entry name" value="TRNA LIGASE"/>
    <property type="match status" value="1"/>
</dbReference>
<reference evidence="4" key="1">
    <citation type="submission" date="2020-06" db="EMBL/GenBank/DDBJ databases">
        <authorList>
            <person name="Camacho E."/>
            <person name="Gonzalez-de la Fuente S."/>
            <person name="Rastrojo A."/>
            <person name="Peiro-Pastor R."/>
            <person name="Solana JC."/>
            <person name="Tabera L."/>
            <person name="Gamarro F."/>
            <person name="Carrasco-Ramiro F."/>
            <person name="Requena JM."/>
            <person name="Aguado B."/>
        </authorList>
    </citation>
    <scope>NUCLEOTIDE SEQUENCE</scope>
</reference>
<dbReference type="VEuPathDB" id="TriTrypDB:LdCL_310029900"/>
<dbReference type="PANTHER" id="PTHR32004">
    <property type="entry name" value="TRNA LIGASE"/>
    <property type="match status" value="1"/>
</dbReference>
<protein>
    <submittedName>
        <fullName evidence="4">Fungal_tRNA_ligase_phosphodiesterase_domain_conta ining_protein_putative/Pfam:PF08302</fullName>
    </submittedName>
</protein>